<evidence type="ECO:0000313" key="2">
    <source>
        <dbReference type="EnsemblMetazoa" id="AMAM007138-PA"/>
    </source>
</evidence>
<evidence type="ECO:0000313" key="3">
    <source>
        <dbReference type="Proteomes" id="UP000075901"/>
    </source>
</evidence>
<feature type="compositionally biased region" description="Polar residues" evidence="1">
    <location>
        <begin position="253"/>
        <end position="265"/>
    </location>
</feature>
<feature type="region of interest" description="Disordered" evidence="1">
    <location>
        <begin position="230"/>
        <end position="273"/>
    </location>
</feature>
<sequence>MEYHEVSCASAAELTFSPLSALQNPKECVDCATKHTCDNDPQELTGEDLPKLYIATEEEDIGVSKGKTAWPSLYIGPPESSYSCDSISEFTPNLDDQELYISSFSESEDESEPSRYYSALGQHDCELDDAAVAAIGQHYLRRSLSYTFSNDPDRYNPTADEGNGWPCGRRMSSAEPSNGNYRTLPLMSRSFDELLKDRCYGDHSNCCCRYCWMSQMARFYLHTKDHDATETEGNQRQSRSLSPPCSSVRRLRGTTSTATRPSTLQVPGGSNVIRHDVSDHGRLRLVRYPVRAMARFASDPSLPLGLGWAEASVNVPDKSNRFRSPPGTAIVVADHLGSESHQQFVFVTLTTPPPDEYDSEPFMRQLFDTTTI</sequence>
<organism evidence="2 3">
    <name type="scientific">Anopheles maculatus</name>
    <dbReference type="NCBI Taxonomy" id="74869"/>
    <lineage>
        <taxon>Eukaryota</taxon>
        <taxon>Metazoa</taxon>
        <taxon>Ecdysozoa</taxon>
        <taxon>Arthropoda</taxon>
        <taxon>Hexapoda</taxon>
        <taxon>Insecta</taxon>
        <taxon>Pterygota</taxon>
        <taxon>Neoptera</taxon>
        <taxon>Endopterygota</taxon>
        <taxon>Diptera</taxon>
        <taxon>Nematocera</taxon>
        <taxon>Culicoidea</taxon>
        <taxon>Culicidae</taxon>
        <taxon>Anophelinae</taxon>
        <taxon>Anopheles</taxon>
        <taxon>Anopheles maculatus group</taxon>
    </lineage>
</organism>
<dbReference type="AlphaFoldDB" id="A0A182SHW9"/>
<evidence type="ECO:0000256" key="1">
    <source>
        <dbReference type="SAM" id="MobiDB-lite"/>
    </source>
</evidence>
<dbReference type="VEuPathDB" id="VectorBase:AMAM007138"/>
<proteinExistence type="predicted"/>
<accession>A0A182SHW9</accession>
<name>A0A182SHW9_9DIPT</name>
<keyword evidence="3" id="KW-1185">Reference proteome</keyword>
<feature type="compositionally biased region" description="Polar residues" evidence="1">
    <location>
        <begin position="231"/>
        <end position="245"/>
    </location>
</feature>
<protein>
    <submittedName>
        <fullName evidence="2">Uncharacterized protein</fullName>
    </submittedName>
</protein>
<dbReference type="Proteomes" id="UP000075901">
    <property type="component" value="Unassembled WGS sequence"/>
</dbReference>
<dbReference type="EnsemblMetazoa" id="AMAM007138-RA">
    <property type="protein sequence ID" value="AMAM007138-PA"/>
    <property type="gene ID" value="AMAM007138"/>
</dbReference>
<reference evidence="2" key="2">
    <citation type="submission" date="2020-05" db="UniProtKB">
        <authorList>
            <consortium name="EnsemblMetazoa"/>
        </authorList>
    </citation>
    <scope>IDENTIFICATION</scope>
    <source>
        <strain evidence="2">maculatus3</strain>
    </source>
</reference>
<reference evidence="3" key="1">
    <citation type="submission" date="2013-09" db="EMBL/GenBank/DDBJ databases">
        <title>The Genome Sequence of Anopheles maculatus species B.</title>
        <authorList>
            <consortium name="The Broad Institute Genomics Platform"/>
            <person name="Neafsey D.E."/>
            <person name="Besansky N."/>
            <person name="Howell P."/>
            <person name="Walton C."/>
            <person name="Young S.K."/>
            <person name="Zeng Q."/>
            <person name="Gargeya S."/>
            <person name="Fitzgerald M."/>
            <person name="Haas B."/>
            <person name="Abouelleil A."/>
            <person name="Allen A.W."/>
            <person name="Alvarado L."/>
            <person name="Arachchi H.M."/>
            <person name="Berlin A.M."/>
            <person name="Chapman S.B."/>
            <person name="Gainer-Dewar J."/>
            <person name="Goldberg J."/>
            <person name="Griggs A."/>
            <person name="Gujja S."/>
            <person name="Hansen M."/>
            <person name="Howarth C."/>
            <person name="Imamovic A."/>
            <person name="Ireland A."/>
            <person name="Larimer J."/>
            <person name="McCowan C."/>
            <person name="Murphy C."/>
            <person name="Pearson M."/>
            <person name="Poon T.W."/>
            <person name="Priest M."/>
            <person name="Roberts A."/>
            <person name="Saif S."/>
            <person name="Shea T."/>
            <person name="Sisk P."/>
            <person name="Sykes S."/>
            <person name="Wortman J."/>
            <person name="Nusbaum C."/>
            <person name="Birren B."/>
        </authorList>
    </citation>
    <scope>NUCLEOTIDE SEQUENCE [LARGE SCALE GENOMIC DNA]</scope>
    <source>
        <strain evidence="3">maculatus3</strain>
    </source>
</reference>